<sequence>MTYFQLINLSFEGKKRKFFFIECDALLVKQRKDGKNILKLIGTSILTLNSA</sequence>
<accession>A0A0E2BD53</accession>
<evidence type="ECO:0000313" key="2">
    <source>
        <dbReference type="Proteomes" id="UP000006329"/>
    </source>
</evidence>
<organism evidence="1 2">
    <name type="scientific">Leptospira santarosai str. MOR084</name>
    <dbReference type="NCBI Taxonomy" id="1049984"/>
    <lineage>
        <taxon>Bacteria</taxon>
        <taxon>Pseudomonadati</taxon>
        <taxon>Spirochaetota</taxon>
        <taxon>Spirochaetia</taxon>
        <taxon>Leptospirales</taxon>
        <taxon>Leptospiraceae</taxon>
        <taxon>Leptospira</taxon>
    </lineage>
</organism>
<proteinExistence type="predicted"/>
<dbReference type="EMBL" id="AHON02000051">
    <property type="protein sequence ID" value="EKO33298.1"/>
    <property type="molecule type" value="Genomic_DNA"/>
</dbReference>
<keyword evidence="2" id="KW-1185">Reference proteome</keyword>
<protein>
    <submittedName>
        <fullName evidence="1">Uncharacterized protein</fullName>
    </submittedName>
</protein>
<dbReference type="Proteomes" id="UP000006329">
    <property type="component" value="Unassembled WGS sequence"/>
</dbReference>
<reference evidence="1" key="1">
    <citation type="submission" date="2012-10" db="EMBL/GenBank/DDBJ databases">
        <authorList>
            <person name="Harkins D.M."/>
            <person name="Durkin A.S."/>
            <person name="Brinkac L.M."/>
            <person name="Haft D.H."/>
            <person name="Selengut J.D."/>
            <person name="Sanka R."/>
            <person name="DePew J."/>
            <person name="Purushe J."/>
            <person name="Matthias M.A."/>
            <person name="Vinetz J.M."/>
            <person name="Sutton G.G."/>
            <person name="Nierman W.C."/>
            <person name="Fouts D.E."/>
        </authorList>
    </citation>
    <scope>NUCLEOTIDE SEQUENCE [LARGE SCALE GENOMIC DNA]</scope>
    <source>
        <strain evidence="1">MOR084</strain>
    </source>
</reference>
<comment type="caution">
    <text evidence="1">The sequence shown here is derived from an EMBL/GenBank/DDBJ whole genome shotgun (WGS) entry which is preliminary data.</text>
</comment>
<name>A0A0E2BD53_9LEPT</name>
<evidence type="ECO:0000313" key="1">
    <source>
        <dbReference type="EMBL" id="EKO33298.1"/>
    </source>
</evidence>
<dbReference type="AlphaFoldDB" id="A0A0E2BD53"/>
<gene>
    <name evidence="1" type="ORF">LEP1GSC179_2667</name>
</gene>